<proteinExistence type="predicted"/>
<dbReference type="OrthoDB" id="8005461at2"/>
<sequence length="131" mass="13985">MATERKIGPHVYRCEKLPAEPAIRLFLRVSKFFENAPEMMASVAFGGESSRAAFIAVALGGVDPDEAQGLLRELAETCTTGGDPCVVGVKPQGMTDLIDVAWFAMEAQFKDFLVASLPRPRPGETAGADAV</sequence>
<keyword evidence="2" id="KW-1185">Reference proteome</keyword>
<comment type="caution">
    <text evidence="1">The sequence shown here is derived from an EMBL/GenBank/DDBJ whole genome shotgun (WGS) entry which is preliminary data.</text>
</comment>
<evidence type="ECO:0000313" key="1">
    <source>
        <dbReference type="EMBL" id="TNC14922.1"/>
    </source>
</evidence>
<dbReference type="InterPro" id="IPR049156">
    <property type="entry name" value="Phage_chap_TAC_15-like"/>
</dbReference>
<reference evidence="1 2" key="1">
    <citation type="submission" date="2019-06" db="EMBL/GenBank/DDBJ databases">
        <title>Genome of Methylobacterium sp. 17Sr1-39.</title>
        <authorList>
            <person name="Seo T."/>
        </authorList>
    </citation>
    <scope>NUCLEOTIDE SEQUENCE [LARGE SCALE GENOMIC DNA]</scope>
    <source>
        <strain evidence="1 2">17Sr1-39</strain>
    </source>
</reference>
<accession>A0A5C4LQ01</accession>
<dbReference type="EMBL" id="VDDA01000002">
    <property type="protein sequence ID" value="TNC14922.1"/>
    <property type="molecule type" value="Genomic_DNA"/>
</dbReference>
<gene>
    <name evidence="1" type="ORF">FF100_04930</name>
</gene>
<name>A0A5C4LQ01_9HYPH</name>
<protein>
    <submittedName>
        <fullName evidence="1">Uncharacterized protein</fullName>
    </submittedName>
</protein>
<dbReference type="Proteomes" id="UP000305267">
    <property type="component" value="Unassembled WGS sequence"/>
</dbReference>
<organism evidence="1 2">
    <name type="scientific">Methylobacterium terricola</name>
    <dbReference type="NCBI Taxonomy" id="2583531"/>
    <lineage>
        <taxon>Bacteria</taxon>
        <taxon>Pseudomonadati</taxon>
        <taxon>Pseudomonadota</taxon>
        <taxon>Alphaproteobacteria</taxon>
        <taxon>Hyphomicrobiales</taxon>
        <taxon>Methylobacteriaceae</taxon>
        <taxon>Methylobacterium</taxon>
    </lineage>
</organism>
<evidence type="ECO:0000313" key="2">
    <source>
        <dbReference type="Proteomes" id="UP000305267"/>
    </source>
</evidence>
<dbReference type="RefSeq" id="WP_139034463.1">
    <property type="nucleotide sequence ID" value="NZ_VDDA01000002.1"/>
</dbReference>
<dbReference type="Pfam" id="PF21822">
    <property type="entry name" value="Phage_TAC_15"/>
    <property type="match status" value="1"/>
</dbReference>
<dbReference type="AlphaFoldDB" id="A0A5C4LQ01"/>